<dbReference type="EMBL" id="JBHSDJ010000029">
    <property type="protein sequence ID" value="MFC4247397.1"/>
    <property type="molecule type" value="Genomic_DNA"/>
</dbReference>
<sequence>MTTDDLPCYGPDAVTEAFEAADPADPTVVGVVLAGGTSSRFGEANKLLAELEGEPLVRHATRTLLDAGLAEVVVVVGHEAEAVRATLAGFDVQIVHNPDYDEGLSTTVERGLRAASDVDPNAVVFLPGDMPAVDPATVRQLVDAYRAGLGTALAAASDGRRGNPVLFDQRHFDALLAVDGDVGGRPVLIESDDSACITTDDPGVLQDVDTLEDLQRQR</sequence>
<dbReference type="InterPro" id="IPR025877">
    <property type="entry name" value="MobA-like_NTP_Trfase"/>
</dbReference>
<dbReference type="GO" id="GO:0016779">
    <property type="term" value="F:nucleotidyltransferase activity"/>
    <property type="evidence" value="ECO:0007669"/>
    <property type="project" value="UniProtKB-ARBA"/>
</dbReference>
<keyword evidence="2" id="KW-0808">Transferase</keyword>
<dbReference type="CDD" id="cd04182">
    <property type="entry name" value="GT_2_like_f"/>
    <property type="match status" value="1"/>
</dbReference>
<dbReference type="InterPro" id="IPR029044">
    <property type="entry name" value="Nucleotide-diphossugar_trans"/>
</dbReference>
<accession>A0ABD5NZ82</accession>
<evidence type="ECO:0000313" key="2">
    <source>
        <dbReference type="EMBL" id="MFC4247397.1"/>
    </source>
</evidence>
<gene>
    <name evidence="2" type="ORF">ACFOZ7_10365</name>
</gene>
<name>A0ABD5NZ82_9EURY</name>
<proteinExistence type="predicted"/>
<dbReference type="Gene3D" id="3.90.550.10">
    <property type="entry name" value="Spore Coat Polysaccharide Biosynthesis Protein SpsA, Chain A"/>
    <property type="match status" value="1"/>
</dbReference>
<dbReference type="GeneID" id="71854042"/>
<dbReference type="Proteomes" id="UP001595821">
    <property type="component" value="Unassembled WGS sequence"/>
</dbReference>
<dbReference type="Pfam" id="PF12804">
    <property type="entry name" value="NTP_transf_3"/>
    <property type="match status" value="1"/>
</dbReference>
<feature type="domain" description="MobA-like NTP transferase" evidence="1">
    <location>
        <begin position="30"/>
        <end position="191"/>
    </location>
</feature>
<dbReference type="RefSeq" id="WP_246966091.1">
    <property type="nucleotide sequence ID" value="NZ_CP095397.1"/>
</dbReference>
<dbReference type="AlphaFoldDB" id="A0ABD5NZ82"/>
<evidence type="ECO:0000313" key="3">
    <source>
        <dbReference type="Proteomes" id="UP001595821"/>
    </source>
</evidence>
<organism evidence="2 3">
    <name type="scientific">Natribaculum luteum</name>
    <dbReference type="NCBI Taxonomy" id="1586232"/>
    <lineage>
        <taxon>Archaea</taxon>
        <taxon>Methanobacteriati</taxon>
        <taxon>Methanobacteriota</taxon>
        <taxon>Stenosarchaea group</taxon>
        <taxon>Halobacteria</taxon>
        <taxon>Halobacteriales</taxon>
        <taxon>Natrialbaceae</taxon>
        <taxon>Natribaculum</taxon>
    </lineage>
</organism>
<dbReference type="PANTHER" id="PTHR43777">
    <property type="entry name" value="MOLYBDENUM COFACTOR CYTIDYLYLTRANSFERASE"/>
    <property type="match status" value="1"/>
</dbReference>
<protein>
    <submittedName>
        <fullName evidence="2">NTP transferase domain-containing protein</fullName>
    </submittedName>
</protein>
<comment type="caution">
    <text evidence="2">The sequence shown here is derived from an EMBL/GenBank/DDBJ whole genome shotgun (WGS) entry which is preliminary data.</text>
</comment>
<dbReference type="PANTHER" id="PTHR43777:SF1">
    <property type="entry name" value="MOLYBDENUM COFACTOR CYTIDYLYLTRANSFERASE"/>
    <property type="match status" value="1"/>
</dbReference>
<reference evidence="2 3" key="1">
    <citation type="journal article" date="2014" name="Int. J. Syst. Evol. Microbiol.">
        <title>Complete genome sequence of Corynebacterium casei LMG S-19264T (=DSM 44701T), isolated from a smear-ripened cheese.</title>
        <authorList>
            <consortium name="US DOE Joint Genome Institute (JGI-PGF)"/>
            <person name="Walter F."/>
            <person name="Albersmeier A."/>
            <person name="Kalinowski J."/>
            <person name="Ruckert C."/>
        </authorList>
    </citation>
    <scope>NUCLEOTIDE SEQUENCE [LARGE SCALE GENOMIC DNA]</scope>
    <source>
        <strain evidence="2 3">IBRC-M 10912</strain>
    </source>
</reference>
<evidence type="ECO:0000259" key="1">
    <source>
        <dbReference type="Pfam" id="PF12804"/>
    </source>
</evidence>
<dbReference type="SUPFAM" id="SSF53448">
    <property type="entry name" value="Nucleotide-diphospho-sugar transferases"/>
    <property type="match status" value="1"/>
</dbReference>